<dbReference type="AlphaFoldDB" id="A0A2N7QGA2"/>
<name>A0A2N7QGA2_9BACT</name>
<evidence type="ECO:0000259" key="1">
    <source>
        <dbReference type="Pfam" id="PF02518"/>
    </source>
</evidence>
<dbReference type="SUPFAM" id="SSF55874">
    <property type="entry name" value="ATPase domain of HSP90 chaperone/DNA topoisomerase II/histidine kinase"/>
    <property type="match status" value="1"/>
</dbReference>
<feature type="non-terminal residue" evidence="2">
    <location>
        <position position="1"/>
    </location>
</feature>
<accession>A0A2N7QGA2</accession>
<evidence type="ECO:0000313" key="2">
    <source>
        <dbReference type="EMBL" id="PMP98015.1"/>
    </source>
</evidence>
<protein>
    <recommendedName>
        <fullName evidence="1">Histidine kinase/HSP90-like ATPase domain-containing protein</fullName>
    </recommendedName>
</protein>
<organism evidence="2 3">
    <name type="scientific">Thermodesulfobacterium geofontis</name>
    <dbReference type="NCBI Taxonomy" id="1295609"/>
    <lineage>
        <taxon>Bacteria</taxon>
        <taxon>Pseudomonadati</taxon>
        <taxon>Thermodesulfobacteriota</taxon>
        <taxon>Thermodesulfobacteria</taxon>
        <taxon>Thermodesulfobacteriales</taxon>
        <taxon>Thermodesulfobacteriaceae</taxon>
        <taxon>Thermodesulfobacterium</taxon>
    </lineage>
</organism>
<dbReference type="InterPro" id="IPR003594">
    <property type="entry name" value="HATPase_dom"/>
</dbReference>
<dbReference type="Pfam" id="PF02518">
    <property type="entry name" value="HATPase_c"/>
    <property type="match status" value="1"/>
</dbReference>
<dbReference type="EMBL" id="PNJD01000068">
    <property type="protein sequence ID" value="PMP98015.1"/>
    <property type="molecule type" value="Genomic_DNA"/>
</dbReference>
<reference evidence="2 3" key="1">
    <citation type="submission" date="2018-01" db="EMBL/GenBank/DDBJ databases">
        <title>Metagenomic assembled genomes from two thermal pools in the Uzon Caldera, Kamchatka, Russia.</title>
        <authorList>
            <person name="Wilkins L."/>
            <person name="Ettinger C."/>
        </authorList>
    </citation>
    <scope>NUCLEOTIDE SEQUENCE [LARGE SCALE GENOMIC DNA]</scope>
    <source>
        <strain evidence="2">ARK-04</strain>
    </source>
</reference>
<sequence>FLNRENGEIIIKMLDTGEGIPEEISTNIAEGDLIKLKEFGTGLIMAYSVVKLHQGSFIVERNNPSGTVITIKIPCFSEPRKA</sequence>
<feature type="domain" description="Histidine kinase/HSP90-like ATPase" evidence="1">
    <location>
        <begin position="5"/>
        <end position="74"/>
    </location>
</feature>
<dbReference type="Proteomes" id="UP000235619">
    <property type="component" value="Unassembled WGS sequence"/>
</dbReference>
<dbReference type="Gene3D" id="3.30.565.10">
    <property type="entry name" value="Histidine kinase-like ATPase, C-terminal domain"/>
    <property type="match status" value="1"/>
</dbReference>
<proteinExistence type="predicted"/>
<dbReference type="InterPro" id="IPR036890">
    <property type="entry name" value="HATPase_C_sf"/>
</dbReference>
<gene>
    <name evidence="2" type="ORF">C0169_01090</name>
</gene>
<evidence type="ECO:0000313" key="3">
    <source>
        <dbReference type="Proteomes" id="UP000235619"/>
    </source>
</evidence>
<comment type="caution">
    <text evidence="2">The sequence shown here is derived from an EMBL/GenBank/DDBJ whole genome shotgun (WGS) entry which is preliminary data.</text>
</comment>